<feature type="region of interest" description="Disordered" evidence="1">
    <location>
        <begin position="1"/>
        <end position="66"/>
    </location>
</feature>
<dbReference type="Proteomes" id="UP000712281">
    <property type="component" value="Unassembled WGS sequence"/>
</dbReference>
<sequence>MPSSTRSNKETQLIFSPDPASLERSICKEAHSLSTDNNTSVSLDSAQPPSTHTPVPSTDIRSPLSTNNTLLPSTDIFYPTSIDIPSRTSIDTEPRGMVAPLILVRDNNGDLHDPEGHMLSDCSYRTFDNDGDANSLVSVTLRRETLYFLDGRNGQPEMPPRGALFGRRGGPNLPISISSSSDSSPPSTQAPLPTPSFEATPLGSSIGTDPSEGSYDLTPVHMPLSPDTYFMDIEVAVVHDSPVHGDHPAAPASPAAHIPPAPATPTTAAQPEPAPTDPAIIALLELMAEMVNLQHQALNAQREAQRAQPAPVASCLLLAKLCYELNPQVKQPQLVFNPPAAASHPQAYLGEEDQLRPSSPLVRLGMNRTDLVIIPLCFRSIQPCSSGTQVLSKPVSRKLFRRSDLFRKPSVDLRGTSTVSFSVIYDRGCHMHTPLNGGSSDKQTTLTADVPTANALANAATLDEFKKMFSAYEKRSEEQDKLVGTLTKQVETLTVRTRAAYPRGTTRVHGRRFDFATPLDRPGTLRENLSGQNPSETTYVENENSESPSYPAKDK</sequence>
<dbReference type="AlphaFoldDB" id="A0A8S9JEU5"/>
<protein>
    <submittedName>
        <fullName evidence="2">Uncharacterized protein</fullName>
    </submittedName>
</protein>
<feature type="region of interest" description="Disordered" evidence="1">
    <location>
        <begin position="515"/>
        <end position="555"/>
    </location>
</feature>
<feature type="compositionally biased region" description="Low complexity" evidence="1">
    <location>
        <begin position="174"/>
        <end position="187"/>
    </location>
</feature>
<feature type="region of interest" description="Disordered" evidence="1">
    <location>
        <begin position="241"/>
        <end position="275"/>
    </location>
</feature>
<gene>
    <name evidence="2" type="ORF">F2Q68_00004551</name>
</gene>
<accession>A0A8S9JEU5</accession>
<evidence type="ECO:0000313" key="3">
    <source>
        <dbReference type="Proteomes" id="UP000712281"/>
    </source>
</evidence>
<dbReference type="EMBL" id="QGKW02001660">
    <property type="protein sequence ID" value="KAF2580149.1"/>
    <property type="molecule type" value="Genomic_DNA"/>
</dbReference>
<reference evidence="2" key="1">
    <citation type="submission" date="2019-12" db="EMBL/GenBank/DDBJ databases">
        <title>Genome sequencing and annotation of Brassica cretica.</title>
        <authorList>
            <person name="Studholme D.J."/>
            <person name="Sarris P.F."/>
        </authorList>
    </citation>
    <scope>NUCLEOTIDE SEQUENCE</scope>
    <source>
        <strain evidence="2">PFS-001/15</strain>
        <tissue evidence="2">Leaf</tissue>
    </source>
</reference>
<feature type="region of interest" description="Disordered" evidence="1">
    <location>
        <begin position="150"/>
        <end position="220"/>
    </location>
</feature>
<evidence type="ECO:0000313" key="2">
    <source>
        <dbReference type="EMBL" id="KAF2580149.1"/>
    </source>
</evidence>
<feature type="compositionally biased region" description="Polar residues" evidence="1">
    <location>
        <begin position="1"/>
        <end position="14"/>
    </location>
</feature>
<feature type="compositionally biased region" description="Polar residues" evidence="1">
    <location>
        <begin position="527"/>
        <end position="548"/>
    </location>
</feature>
<evidence type="ECO:0000256" key="1">
    <source>
        <dbReference type="SAM" id="MobiDB-lite"/>
    </source>
</evidence>
<organism evidence="2 3">
    <name type="scientific">Brassica cretica</name>
    <name type="common">Mustard</name>
    <dbReference type="NCBI Taxonomy" id="69181"/>
    <lineage>
        <taxon>Eukaryota</taxon>
        <taxon>Viridiplantae</taxon>
        <taxon>Streptophyta</taxon>
        <taxon>Embryophyta</taxon>
        <taxon>Tracheophyta</taxon>
        <taxon>Spermatophyta</taxon>
        <taxon>Magnoliopsida</taxon>
        <taxon>eudicotyledons</taxon>
        <taxon>Gunneridae</taxon>
        <taxon>Pentapetalae</taxon>
        <taxon>rosids</taxon>
        <taxon>malvids</taxon>
        <taxon>Brassicales</taxon>
        <taxon>Brassicaceae</taxon>
        <taxon>Brassiceae</taxon>
        <taxon>Brassica</taxon>
    </lineage>
</organism>
<name>A0A8S9JEU5_BRACR</name>
<proteinExistence type="predicted"/>
<comment type="caution">
    <text evidence="2">The sequence shown here is derived from an EMBL/GenBank/DDBJ whole genome shotgun (WGS) entry which is preliminary data.</text>
</comment>
<feature type="compositionally biased region" description="Polar residues" evidence="1">
    <location>
        <begin position="32"/>
        <end position="66"/>
    </location>
</feature>